<keyword evidence="3" id="KW-0808">Transferase</keyword>
<sequence>MSDLTRRRLLLSLAAGAAAAVLPAGRARALAVVTGFRLGVAEAAAQDAVLSAFYRGRNFEPLWAGNDPVEVARRNALLSAMAETPLHGFGTARHDPQALLRLLTEARTPYDQGRAEVEMSRALLRLASDLGRGMLVPGETDPHIKREAMAADPLALLTVFPSEDPEVFLRDLWPRTPEYARLLRERMRLDQVIRAGGWGETVPGGRLEPGMTGTAVLRLRDRLIAMGYLRPTARARYDAALAEAVSRFQADHGLEPDGIAGDGTLREINLGPAERLRSVLVALERERWNAAPRGQRHIWVNLPDFSAEIVDDDAVTFRTRAVIGAVEEHRQSPEFSDQMEYMVINPSWFVPRSIIVREYLPQLQRNPNAAGHLRITDSAGRLINRAAVDFSRYSASSFPFAMHQPPGPNNALGEVKFMFPNPWNIYLHDTPARDLFAREVRAFSHGCIRLQRPREFAYHLLARQTDDPEGFFARHLQSGAETRVDLEEPVPVHLEYRTAFTKVRGGLQFRRDIYGRDGRIWEALAARGVEAAPLQG</sequence>
<dbReference type="UniPathway" id="UPA00219"/>
<accession>S9QXU8</accession>
<dbReference type="Proteomes" id="UP000015346">
    <property type="component" value="Unassembled WGS sequence"/>
</dbReference>
<dbReference type="InterPro" id="IPR045380">
    <property type="entry name" value="LD_TPept_scaffold_dom"/>
</dbReference>
<gene>
    <name evidence="10" type="ORF">ruthe_00995</name>
</gene>
<dbReference type="Gene3D" id="2.40.440.10">
    <property type="entry name" value="L,D-transpeptidase catalytic domain-like"/>
    <property type="match status" value="1"/>
</dbReference>
<dbReference type="STRING" id="1123069.ruthe_00995"/>
<feature type="signal peptide" evidence="8">
    <location>
        <begin position="1"/>
        <end position="19"/>
    </location>
</feature>
<feature type="active site" description="Proton donor/acceptor" evidence="7">
    <location>
        <position position="428"/>
    </location>
</feature>
<dbReference type="PANTHER" id="PTHR41533">
    <property type="entry name" value="L,D-TRANSPEPTIDASE HI_1667-RELATED"/>
    <property type="match status" value="1"/>
</dbReference>
<keyword evidence="8" id="KW-0732">Signal</keyword>
<dbReference type="SUPFAM" id="SSF141523">
    <property type="entry name" value="L,D-transpeptidase catalytic domain-like"/>
    <property type="match status" value="1"/>
</dbReference>
<dbReference type="Pfam" id="PF01471">
    <property type="entry name" value="PG_binding_1"/>
    <property type="match status" value="1"/>
</dbReference>
<feature type="domain" description="L,D-TPase catalytic" evidence="9">
    <location>
        <begin position="296"/>
        <end position="472"/>
    </location>
</feature>
<dbReference type="Gene3D" id="1.10.101.10">
    <property type="entry name" value="PGBD-like superfamily/PGBD"/>
    <property type="match status" value="1"/>
</dbReference>
<dbReference type="PANTHER" id="PTHR41533:SF2">
    <property type="entry name" value="BLR7131 PROTEIN"/>
    <property type="match status" value="1"/>
</dbReference>
<evidence type="ECO:0000256" key="5">
    <source>
        <dbReference type="ARBA" id="ARBA00022984"/>
    </source>
</evidence>
<dbReference type="OrthoDB" id="9778545at2"/>
<keyword evidence="6 7" id="KW-0961">Cell wall biogenesis/degradation</keyword>
<evidence type="ECO:0000313" key="10">
    <source>
        <dbReference type="EMBL" id="EPX86186.1"/>
    </source>
</evidence>
<dbReference type="InterPro" id="IPR036365">
    <property type="entry name" value="PGBD-like_sf"/>
</dbReference>
<dbReference type="Pfam" id="PF03734">
    <property type="entry name" value="YkuD"/>
    <property type="match status" value="1"/>
</dbReference>
<protein>
    <submittedName>
        <fullName evidence="10">Uncharacterized protein putative in bacteria</fullName>
    </submittedName>
</protein>
<dbReference type="AlphaFoldDB" id="S9QXU8"/>
<dbReference type="InterPro" id="IPR005490">
    <property type="entry name" value="LD_TPept_cat_dom"/>
</dbReference>
<feature type="chain" id="PRO_5004555430" evidence="8">
    <location>
        <begin position="20"/>
        <end position="536"/>
    </location>
</feature>
<dbReference type="InterPro" id="IPR038063">
    <property type="entry name" value="Transpep_catalytic_dom"/>
</dbReference>
<dbReference type="InterPro" id="IPR006311">
    <property type="entry name" value="TAT_signal"/>
</dbReference>
<dbReference type="HOGENOM" id="CLU_020360_3_4_5"/>
<evidence type="ECO:0000256" key="4">
    <source>
        <dbReference type="ARBA" id="ARBA00022960"/>
    </source>
</evidence>
<reference evidence="10 11" key="1">
    <citation type="journal article" date="2013" name="Stand. Genomic Sci.">
        <title>Genome sequence of the reddish-pigmented Rubellimicrobium thermophilum type strain (DSM 16684(T)), a member of the Roseobacter clade.</title>
        <authorList>
            <person name="Fiebig A."/>
            <person name="Riedel T."/>
            <person name="Gronow S."/>
            <person name="Petersen J."/>
            <person name="Klenk H.P."/>
            <person name="Goker M."/>
        </authorList>
    </citation>
    <scope>NUCLEOTIDE SEQUENCE [LARGE SCALE GENOMIC DNA]</scope>
    <source>
        <strain evidence="10 11">DSM 16684</strain>
    </source>
</reference>
<dbReference type="CDD" id="cd16913">
    <property type="entry name" value="YkuD_like"/>
    <property type="match status" value="1"/>
</dbReference>
<dbReference type="RefSeq" id="WP_021097094.1">
    <property type="nucleotide sequence ID" value="NZ_KE557320.1"/>
</dbReference>
<dbReference type="PROSITE" id="PS51318">
    <property type="entry name" value="TAT"/>
    <property type="match status" value="1"/>
</dbReference>
<dbReference type="Pfam" id="PF20142">
    <property type="entry name" value="Scaffold"/>
    <property type="match status" value="1"/>
</dbReference>
<dbReference type="SUPFAM" id="SSF47090">
    <property type="entry name" value="PGBD-like"/>
    <property type="match status" value="1"/>
</dbReference>
<evidence type="ECO:0000259" key="9">
    <source>
        <dbReference type="PROSITE" id="PS52029"/>
    </source>
</evidence>
<keyword evidence="4 7" id="KW-0133">Cell shape</keyword>
<evidence type="ECO:0000256" key="2">
    <source>
        <dbReference type="ARBA" id="ARBA00005992"/>
    </source>
</evidence>
<evidence type="ECO:0000313" key="11">
    <source>
        <dbReference type="Proteomes" id="UP000015346"/>
    </source>
</evidence>
<evidence type="ECO:0000256" key="7">
    <source>
        <dbReference type="PROSITE-ProRule" id="PRU01373"/>
    </source>
</evidence>
<dbReference type="InterPro" id="IPR052905">
    <property type="entry name" value="LD-transpeptidase_YkuD-like"/>
</dbReference>
<evidence type="ECO:0000256" key="6">
    <source>
        <dbReference type="ARBA" id="ARBA00023316"/>
    </source>
</evidence>
<name>S9QXU8_9RHOB</name>
<dbReference type="EMBL" id="AOLV01000010">
    <property type="protein sequence ID" value="EPX86186.1"/>
    <property type="molecule type" value="Genomic_DNA"/>
</dbReference>
<keyword evidence="5 7" id="KW-0573">Peptidoglycan synthesis</keyword>
<dbReference type="InterPro" id="IPR036366">
    <property type="entry name" value="PGBDSf"/>
</dbReference>
<dbReference type="GO" id="GO:0071555">
    <property type="term" value="P:cell wall organization"/>
    <property type="evidence" value="ECO:0007669"/>
    <property type="project" value="UniProtKB-UniRule"/>
</dbReference>
<proteinExistence type="inferred from homology"/>
<dbReference type="GO" id="GO:0004180">
    <property type="term" value="F:carboxypeptidase activity"/>
    <property type="evidence" value="ECO:0007669"/>
    <property type="project" value="UniProtKB-ARBA"/>
</dbReference>
<comment type="similarity">
    <text evidence="2">Belongs to the YkuD family.</text>
</comment>
<keyword evidence="11" id="KW-1185">Reference proteome</keyword>
<evidence type="ECO:0000256" key="3">
    <source>
        <dbReference type="ARBA" id="ARBA00022679"/>
    </source>
</evidence>
<comment type="pathway">
    <text evidence="1 7">Cell wall biogenesis; peptidoglycan biosynthesis.</text>
</comment>
<dbReference type="GO" id="GO:0008360">
    <property type="term" value="P:regulation of cell shape"/>
    <property type="evidence" value="ECO:0007669"/>
    <property type="project" value="UniProtKB-UniRule"/>
</dbReference>
<organism evidence="10 11">
    <name type="scientific">Rubellimicrobium thermophilum DSM 16684</name>
    <dbReference type="NCBI Taxonomy" id="1123069"/>
    <lineage>
        <taxon>Bacteria</taxon>
        <taxon>Pseudomonadati</taxon>
        <taxon>Pseudomonadota</taxon>
        <taxon>Alphaproteobacteria</taxon>
        <taxon>Rhodobacterales</taxon>
        <taxon>Roseobacteraceae</taxon>
        <taxon>Rubellimicrobium</taxon>
    </lineage>
</organism>
<evidence type="ECO:0000256" key="1">
    <source>
        <dbReference type="ARBA" id="ARBA00004752"/>
    </source>
</evidence>
<dbReference type="GO" id="GO:0009252">
    <property type="term" value="P:peptidoglycan biosynthetic process"/>
    <property type="evidence" value="ECO:0007669"/>
    <property type="project" value="UniProtKB-UniPathway"/>
</dbReference>
<comment type="caution">
    <text evidence="10">The sequence shown here is derived from an EMBL/GenBank/DDBJ whole genome shotgun (WGS) entry which is preliminary data.</text>
</comment>
<dbReference type="PATRIC" id="fig|1123069.3.peg.966"/>
<feature type="active site" description="Nucleophile" evidence="7">
    <location>
        <position position="447"/>
    </location>
</feature>
<dbReference type="GO" id="GO:0016740">
    <property type="term" value="F:transferase activity"/>
    <property type="evidence" value="ECO:0007669"/>
    <property type="project" value="UniProtKB-KW"/>
</dbReference>
<evidence type="ECO:0000256" key="8">
    <source>
        <dbReference type="SAM" id="SignalP"/>
    </source>
</evidence>
<dbReference type="InterPro" id="IPR002477">
    <property type="entry name" value="Peptidoglycan-bd-like"/>
</dbReference>
<dbReference type="PROSITE" id="PS52029">
    <property type="entry name" value="LD_TPASE"/>
    <property type="match status" value="1"/>
</dbReference>